<dbReference type="InterPro" id="IPR001202">
    <property type="entry name" value="WW_dom"/>
</dbReference>
<dbReference type="InterPro" id="IPR013783">
    <property type="entry name" value="Ig-like_fold"/>
</dbReference>
<keyword evidence="13" id="KW-0732">Signal</keyword>
<keyword evidence="7" id="KW-0325">Glycoprotein</keyword>
<dbReference type="PANTHER" id="PTHR10519">
    <property type="entry name" value="GABA-B RECEPTOR"/>
    <property type="match status" value="1"/>
</dbReference>
<dbReference type="InterPro" id="IPR002455">
    <property type="entry name" value="GPCR3_GABA-B"/>
</dbReference>
<dbReference type="PROSITE" id="PS50259">
    <property type="entry name" value="G_PROTEIN_RECEP_F3_4"/>
    <property type="match status" value="1"/>
</dbReference>
<dbReference type="InterPro" id="IPR017868">
    <property type="entry name" value="Filamin/ABP280_repeat-like"/>
</dbReference>
<evidence type="ECO:0000256" key="3">
    <source>
        <dbReference type="ARBA" id="ARBA00022989"/>
    </source>
</evidence>
<evidence type="ECO:0000256" key="8">
    <source>
        <dbReference type="ARBA" id="ARBA00023224"/>
    </source>
</evidence>
<evidence type="ECO:0000256" key="4">
    <source>
        <dbReference type="ARBA" id="ARBA00023040"/>
    </source>
</evidence>
<protein>
    <submittedName>
        <fullName evidence="16">Uncharacterized protein</fullName>
    </submittedName>
</protein>
<feature type="chain" id="PRO_5040793175" evidence="13">
    <location>
        <begin position="25"/>
        <end position="1606"/>
    </location>
</feature>
<comment type="subcellular location">
    <subcellularLocation>
        <location evidence="1">Membrane</location>
        <topology evidence="1">Multi-pass membrane protein</topology>
    </subcellularLocation>
</comment>
<feature type="domain" description="G-protein coupled receptors family 3 profile" evidence="15">
    <location>
        <begin position="1136"/>
        <end position="1346"/>
    </location>
</feature>
<dbReference type="Proteomes" id="UP001165065">
    <property type="component" value="Unassembled WGS sequence"/>
</dbReference>
<dbReference type="SUPFAM" id="SSF75011">
    <property type="entry name" value="3-carboxy-cis,cis-mucoante lactonizing enzyme"/>
    <property type="match status" value="1"/>
</dbReference>
<feature type="transmembrane region" description="Helical" evidence="12">
    <location>
        <begin position="1060"/>
        <end position="1085"/>
    </location>
</feature>
<dbReference type="GO" id="GO:0004965">
    <property type="term" value="F:G protein-coupled GABA receptor activity"/>
    <property type="evidence" value="ECO:0007669"/>
    <property type="project" value="InterPro"/>
</dbReference>
<evidence type="ECO:0000256" key="13">
    <source>
        <dbReference type="SAM" id="SignalP"/>
    </source>
</evidence>
<dbReference type="OrthoDB" id="2158641at2759"/>
<dbReference type="PROSITE" id="PS50020">
    <property type="entry name" value="WW_DOMAIN_2"/>
    <property type="match status" value="1"/>
</dbReference>
<evidence type="ECO:0000256" key="1">
    <source>
        <dbReference type="ARBA" id="ARBA00004141"/>
    </source>
</evidence>
<dbReference type="Pfam" id="PF00003">
    <property type="entry name" value="7tm_3"/>
    <property type="match status" value="1"/>
</dbReference>
<evidence type="ECO:0000256" key="2">
    <source>
        <dbReference type="ARBA" id="ARBA00022692"/>
    </source>
</evidence>
<evidence type="ECO:0000313" key="17">
    <source>
        <dbReference type="Proteomes" id="UP001165065"/>
    </source>
</evidence>
<reference evidence="17" key="1">
    <citation type="journal article" date="2023" name="Commun. Biol.">
        <title>Genome analysis of Parmales, the sister group of diatoms, reveals the evolutionary specialization of diatoms from phago-mixotrophs to photoautotrophs.</title>
        <authorList>
            <person name="Ban H."/>
            <person name="Sato S."/>
            <person name="Yoshikawa S."/>
            <person name="Yamada K."/>
            <person name="Nakamura Y."/>
            <person name="Ichinomiya M."/>
            <person name="Sato N."/>
            <person name="Blanc-Mathieu R."/>
            <person name="Endo H."/>
            <person name="Kuwata A."/>
            <person name="Ogata H."/>
        </authorList>
    </citation>
    <scope>NUCLEOTIDE SEQUENCE [LARGE SCALE GENOMIC DNA]</scope>
</reference>
<keyword evidence="2 12" id="KW-0812">Transmembrane</keyword>
<dbReference type="SMART" id="SM00456">
    <property type="entry name" value="WW"/>
    <property type="match status" value="1"/>
</dbReference>
<dbReference type="GO" id="GO:0007214">
    <property type="term" value="P:gamma-aminobutyric acid signaling pathway"/>
    <property type="evidence" value="ECO:0007669"/>
    <property type="project" value="TreeGrafter"/>
</dbReference>
<feature type="domain" description="WW" evidence="14">
    <location>
        <begin position="1571"/>
        <end position="1604"/>
    </location>
</feature>
<feature type="region of interest" description="Disordered" evidence="11">
    <location>
        <begin position="1459"/>
        <end position="1480"/>
    </location>
</feature>
<accession>A0A9W7FZZ1</accession>
<dbReference type="Gene3D" id="2.60.40.10">
    <property type="entry name" value="Immunoglobulins"/>
    <property type="match status" value="1"/>
</dbReference>
<feature type="region of interest" description="Disordered" evidence="11">
    <location>
        <begin position="1549"/>
        <end position="1572"/>
    </location>
</feature>
<feature type="transmembrane region" description="Helical" evidence="12">
    <location>
        <begin position="1097"/>
        <end position="1119"/>
    </location>
</feature>
<feature type="transmembrane region" description="Helical" evidence="12">
    <location>
        <begin position="1139"/>
        <end position="1160"/>
    </location>
</feature>
<keyword evidence="4" id="KW-0297">G-protein coupled receptor</keyword>
<evidence type="ECO:0000256" key="9">
    <source>
        <dbReference type="PROSITE-ProRule" id="PRU00087"/>
    </source>
</evidence>
<evidence type="ECO:0000256" key="5">
    <source>
        <dbReference type="ARBA" id="ARBA00023136"/>
    </source>
</evidence>
<evidence type="ECO:0000256" key="11">
    <source>
        <dbReference type="SAM" id="MobiDB-lite"/>
    </source>
</evidence>
<evidence type="ECO:0000259" key="15">
    <source>
        <dbReference type="PROSITE" id="PS50259"/>
    </source>
</evidence>
<keyword evidence="17" id="KW-1185">Reference proteome</keyword>
<keyword evidence="10" id="KW-0175">Coiled coil</keyword>
<evidence type="ECO:0000256" key="12">
    <source>
        <dbReference type="SAM" id="Phobius"/>
    </source>
</evidence>
<feature type="repeat" description="Filamin" evidence="9">
    <location>
        <begin position="778"/>
        <end position="813"/>
    </location>
</feature>
<gene>
    <name evidence="16" type="ORF">TrCOL_g11912</name>
</gene>
<dbReference type="InterPro" id="IPR017978">
    <property type="entry name" value="GPCR_3_C"/>
</dbReference>
<evidence type="ECO:0000256" key="6">
    <source>
        <dbReference type="ARBA" id="ARBA00023170"/>
    </source>
</evidence>
<feature type="compositionally biased region" description="Polar residues" evidence="11">
    <location>
        <begin position="1550"/>
        <end position="1572"/>
    </location>
</feature>
<keyword evidence="8" id="KW-0807">Transducer</keyword>
<feature type="transmembrane region" description="Helical" evidence="12">
    <location>
        <begin position="1313"/>
        <end position="1335"/>
    </location>
</feature>
<feature type="transmembrane region" description="Helical" evidence="12">
    <location>
        <begin position="1180"/>
        <end position="1202"/>
    </location>
</feature>
<name>A0A9W7FZZ1_9STRA</name>
<comment type="caution">
    <text evidence="16">The sequence shown here is derived from an EMBL/GenBank/DDBJ whole genome shotgun (WGS) entry which is preliminary data.</text>
</comment>
<organism evidence="16 17">
    <name type="scientific">Triparma columacea</name>
    <dbReference type="NCBI Taxonomy" id="722753"/>
    <lineage>
        <taxon>Eukaryota</taxon>
        <taxon>Sar</taxon>
        <taxon>Stramenopiles</taxon>
        <taxon>Ochrophyta</taxon>
        <taxon>Bolidophyceae</taxon>
        <taxon>Parmales</taxon>
        <taxon>Triparmaceae</taxon>
        <taxon>Triparma</taxon>
    </lineage>
</organism>
<evidence type="ECO:0000313" key="16">
    <source>
        <dbReference type="EMBL" id="GMI25313.1"/>
    </source>
</evidence>
<keyword evidence="3 12" id="KW-1133">Transmembrane helix</keyword>
<dbReference type="CDD" id="cd00201">
    <property type="entry name" value="WW"/>
    <property type="match status" value="1"/>
</dbReference>
<dbReference type="EMBL" id="BRYA01000606">
    <property type="protein sequence ID" value="GMI25313.1"/>
    <property type="molecule type" value="Genomic_DNA"/>
</dbReference>
<keyword evidence="5 12" id="KW-0472">Membrane</keyword>
<dbReference type="PROSITE" id="PS50194">
    <property type="entry name" value="FILAMIN_REPEAT"/>
    <property type="match status" value="1"/>
</dbReference>
<dbReference type="Gene3D" id="2.20.70.10">
    <property type="match status" value="1"/>
</dbReference>
<evidence type="ECO:0000259" key="14">
    <source>
        <dbReference type="PROSITE" id="PS50020"/>
    </source>
</evidence>
<evidence type="ECO:0000256" key="7">
    <source>
        <dbReference type="ARBA" id="ARBA00023180"/>
    </source>
</evidence>
<sequence>MQALRSLSTLIVCISALSFSRVSAGKSGGPEWASCQDIYSFNLECPDVCSYFKDGQWENVGSEALSPWAGSDEGCSNYEVCQETEESADWDGNAELSCKFSNIERRYVVCTECNNQYREVMQSNSGTSYSGYCSGKSEIITGCEKKVATIAPTPAPTVSPTLVYTFAPTQQGLSCEESGCWTGDEKCCSELLSNLFVTSKMTGRILFLDSGGNLTSSSEMYGEQGVLKTFHEDNLNIADPRKRLKSSEEGGFGLAFSSDGKKLYFSQTFVQFTVEANGDVVENKQGHIVYFDADTTAFGDVLLDQQELDLRLSNPNFTPGTLQTTKPGLYSKRTLLLVNDELSDKIFLVNIGNTEEAEDEVEGGQKETVTAVTEIFSETDCDIADFNVYASHSDPVDQHTNKVLVLCKEPQGTVYITEPLDESSSDKPQAQVLVDKLPCLASGSCKEMRSISFNQNAAEFYVAVGHESPTEYKQHHLHGFDISGNELPESDGRNLLRLEDVGGAKGQRNGVDLERIRVAPNGKMYATDRSFGLPLILDLSLSPETVVIGQTGRSMGAGADGKDMAFGKGAHGKWCTLKFGPDFPDEEGCADADGIKMGESCKFRLKLRNWDREPVTAELGAVKFEAWKREKNGKSDYEIITHTDDELGLEIYESDKFKSTYQGRLNIDYLSGPSYKWKFVARLKHLNTVLGETDWFDIEPGGVSAKHTLPTKSSIYVDKQHIGEYQTLQIEASDMSGNKIMENKEDADQKFKAKVLGGFASRNVEFEGNGKFNFTKVDALYALRMKSTVAGTYQIEITYDDEEIYGSPIAFTVAEGSIGAKTEVKFEDTKARVSKCDRTQGLLYNLSYPLTCSGNWQPRTIEKVEKKVRDGAAAGEYSAEPQTMLYNKLIVSPRDNYGNPIKLKEFFKEEGLPDTDSDFDLVNATRKHNLTSTLVKLDVVFMDNRGKNVKRTYRLKNSPIEVLVDELENDDGMNGLRYSVIVRPSKNDMVVNFAVPTKFSTIDPPSPMELARKKENILPVAPSLEVTILIKNQMGDYFPVTTLLHPGVTNVETRVGETNYIFSVIFSLICLATYIALFGAVVKWREKTVIKFSQRKILYVIIFGAIVAEVGIILHIFQFAPYDSYNSLRNQRFPGACFFHIYVFLTGVYIIMAGVIAKSYRINRLAFNKEMKRRKITDKFLLSCIAGFMLIWFIFGAFWIGLNSKDGEDDMLVERYRYDKNSAAVEAYGTETYAELFTCDHFSGLRTFFMYGSLMLVVLGYVLILLFSVMNARIPSAFNEGKHLRQGAYTSTVLGLIYAGCLFSDMSKYQPGLLLMIFSLTSNLSMFGILSNIFAPKLWKIFKNQEVDLSDLSNAVKVGGPKGGTGIGAAAEATRATSISSRATSSASSSGKFSAKGGKFQSSFARKSTIDAARKTSTASGRVSSGKFSGGGKFQSTFKKKSEIEVEMTKKKKEDVDEPKVTFGHGMSSTEEDDDRDSFSDSFTVVSPLATTDKLDKATDLDVKNLEEKVKSLEDKLAKERREVEALKNKLEDQETEFAVHLAKAKRAQSKTTSTSLSSVGESRLRTVTSAPPDSHWWEYEDEYGRSYFYNDQTDECTYEKPSKWY</sequence>
<evidence type="ECO:0000256" key="10">
    <source>
        <dbReference type="SAM" id="Coils"/>
    </source>
</evidence>
<dbReference type="GO" id="GO:0038039">
    <property type="term" value="C:G protein-coupled receptor heterodimeric complex"/>
    <property type="evidence" value="ECO:0007669"/>
    <property type="project" value="TreeGrafter"/>
</dbReference>
<feature type="coiled-coil region" evidence="10">
    <location>
        <begin position="1496"/>
        <end position="1544"/>
    </location>
</feature>
<feature type="transmembrane region" description="Helical" evidence="12">
    <location>
        <begin position="1248"/>
        <end position="1267"/>
    </location>
</feature>
<proteinExistence type="predicted"/>
<keyword evidence="6" id="KW-0675">Receptor</keyword>
<feature type="signal peptide" evidence="13">
    <location>
        <begin position="1"/>
        <end position="24"/>
    </location>
</feature>
<dbReference type="PANTHER" id="PTHR10519:SF20">
    <property type="entry name" value="G-PROTEIN COUPLED RECEPTOR 156-RELATED"/>
    <property type="match status" value="1"/>
</dbReference>